<proteinExistence type="predicted"/>
<evidence type="ECO:0000313" key="2">
    <source>
        <dbReference type="EMBL" id="CAG8825719.1"/>
    </source>
</evidence>
<reference evidence="2" key="1">
    <citation type="submission" date="2021-06" db="EMBL/GenBank/DDBJ databases">
        <authorList>
            <person name="Kallberg Y."/>
            <person name="Tangrot J."/>
            <person name="Rosling A."/>
        </authorList>
    </citation>
    <scope>NUCLEOTIDE SEQUENCE</scope>
    <source>
        <strain evidence="2">MA453B</strain>
    </source>
</reference>
<organism evidence="2 3">
    <name type="scientific">Dentiscutata erythropus</name>
    <dbReference type="NCBI Taxonomy" id="1348616"/>
    <lineage>
        <taxon>Eukaryota</taxon>
        <taxon>Fungi</taxon>
        <taxon>Fungi incertae sedis</taxon>
        <taxon>Mucoromycota</taxon>
        <taxon>Glomeromycotina</taxon>
        <taxon>Glomeromycetes</taxon>
        <taxon>Diversisporales</taxon>
        <taxon>Gigasporaceae</taxon>
        <taxon>Dentiscutata</taxon>
    </lineage>
</organism>
<feature type="compositionally biased region" description="Low complexity" evidence="1">
    <location>
        <begin position="8"/>
        <end position="23"/>
    </location>
</feature>
<accession>A0A9N9KFF8</accession>
<comment type="caution">
    <text evidence="2">The sequence shown here is derived from an EMBL/GenBank/DDBJ whole genome shotgun (WGS) entry which is preliminary data.</text>
</comment>
<keyword evidence="3" id="KW-1185">Reference proteome</keyword>
<dbReference type="AlphaFoldDB" id="A0A9N9KFF8"/>
<feature type="non-terminal residue" evidence="2">
    <location>
        <position position="1"/>
    </location>
</feature>
<dbReference type="Proteomes" id="UP000789405">
    <property type="component" value="Unassembled WGS sequence"/>
</dbReference>
<evidence type="ECO:0000256" key="1">
    <source>
        <dbReference type="SAM" id="MobiDB-lite"/>
    </source>
</evidence>
<feature type="region of interest" description="Disordered" evidence="1">
    <location>
        <begin position="1"/>
        <end position="74"/>
    </location>
</feature>
<dbReference type="EMBL" id="CAJVPY010066934">
    <property type="protein sequence ID" value="CAG8825719.1"/>
    <property type="molecule type" value="Genomic_DNA"/>
</dbReference>
<gene>
    <name evidence="2" type="ORF">DERYTH_LOCUS27955</name>
</gene>
<name>A0A9N9KFF8_9GLOM</name>
<sequence>FIEDSSEQSDSAESSQADNASNNGDNFIMPQLKNPKKHRGRGRPRGTKRIKASHEVSKPKIVHQRRCKKCGNTG</sequence>
<protein>
    <submittedName>
        <fullName evidence="2">5110_t:CDS:1</fullName>
    </submittedName>
</protein>
<feature type="compositionally biased region" description="Basic residues" evidence="1">
    <location>
        <begin position="60"/>
        <end position="74"/>
    </location>
</feature>
<evidence type="ECO:0000313" key="3">
    <source>
        <dbReference type="Proteomes" id="UP000789405"/>
    </source>
</evidence>
<feature type="compositionally biased region" description="Basic residues" evidence="1">
    <location>
        <begin position="34"/>
        <end position="51"/>
    </location>
</feature>